<keyword evidence="6 12" id="KW-0812">Transmembrane</keyword>
<evidence type="ECO:0000313" key="15">
    <source>
        <dbReference type="EMBL" id="AZL93385.1"/>
    </source>
</evidence>
<dbReference type="Pfam" id="PF00146">
    <property type="entry name" value="NADHdh"/>
    <property type="match status" value="1"/>
</dbReference>
<feature type="transmembrane region" description="Helical" evidence="14">
    <location>
        <begin position="181"/>
        <end position="200"/>
    </location>
</feature>
<organism evidence="15">
    <name type="scientific">Pimpla luctuosa</name>
    <dbReference type="NCBI Taxonomy" id="495389"/>
    <lineage>
        <taxon>Eukaryota</taxon>
        <taxon>Metazoa</taxon>
        <taxon>Ecdysozoa</taxon>
        <taxon>Arthropoda</taxon>
        <taxon>Hexapoda</taxon>
        <taxon>Insecta</taxon>
        <taxon>Pterygota</taxon>
        <taxon>Neoptera</taxon>
        <taxon>Endopterygota</taxon>
        <taxon>Hymenoptera</taxon>
        <taxon>Apocrita</taxon>
        <taxon>Ichneumonoidea</taxon>
        <taxon>Ichneumonidae</taxon>
        <taxon>Pimplinae</taxon>
        <taxon>Pimplini</taxon>
        <taxon>Pimpla</taxon>
    </lineage>
</organism>
<keyword evidence="7" id="KW-0999">Mitochondrion inner membrane</keyword>
<geneLocation type="mitochondrion" evidence="15"/>
<keyword evidence="9 13" id="KW-0830">Ubiquinone</keyword>
<dbReference type="AlphaFoldDB" id="A0A3Q8UAA7"/>
<keyword evidence="8 14" id="KW-1133">Transmembrane helix</keyword>
<dbReference type="PROSITE" id="PS00667">
    <property type="entry name" value="COMPLEX1_ND1_1"/>
    <property type="match status" value="1"/>
</dbReference>
<accession>A0A3Q8UAA7</accession>
<dbReference type="PROSITE" id="PS00668">
    <property type="entry name" value="COMPLEX1_ND1_2"/>
    <property type="match status" value="1"/>
</dbReference>
<dbReference type="GO" id="GO:0005743">
    <property type="term" value="C:mitochondrial inner membrane"/>
    <property type="evidence" value="ECO:0007669"/>
    <property type="project" value="UniProtKB-SubCell"/>
</dbReference>
<feature type="transmembrane region" description="Helical" evidence="14">
    <location>
        <begin position="286"/>
        <end position="308"/>
    </location>
</feature>
<feature type="transmembrane region" description="Helical" evidence="14">
    <location>
        <begin position="149"/>
        <end position="169"/>
    </location>
</feature>
<keyword evidence="11 14" id="KW-0472">Membrane</keyword>
<comment type="function">
    <text evidence="1">Core subunit of the mitochondrial membrane respiratory chain NADH dehydrogenase (Complex I) that is believed to belong to the minimal assembly required for catalysis. Complex I functions in the transfer of electrons from NADH to the respiratory chain. The immediate electron acceptor for the enzyme is believed to be ubiquinone.</text>
</comment>
<reference evidence="15" key="1">
    <citation type="journal article" date="2018" name="Mol. Phylogenet. Evol.">
        <title>Mitochondrial phylogenomics of the Hymenoptera.</title>
        <authorList>
            <person name="Tang P."/>
            <person name="Zhu J.C."/>
            <person name="Zheng B.Y."/>
            <person name="Wei S.J."/>
            <person name="Sharkey M."/>
            <person name="Chen X.X."/>
            <person name="Vogler A.P."/>
        </authorList>
    </citation>
    <scope>NUCLEOTIDE SEQUENCE</scope>
</reference>
<comment type="subcellular location">
    <subcellularLocation>
        <location evidence="2 12">Mitochondrion inner membrane</location>
        <topology evidence="2 12">Multi-pass membrane protein</topology>
    </subcellularLocation>
</comment>
<feature type="transmembrane region" description="Helical" evidence="14">
    <location>
        <begin position="229"/>
        <end position="251"/>
    </location>
</feature>
<protein>
    <recommendedName>
        <fullName evidence="4 13">NADH-ubiquinone oxidoreductase chain 1</fullName>
        <ecNumber evidence="13">7.1.1.2</ecNumber>
    </recommendedName>
</protein>
<gene>
    <name evidence="15" type="primary">nad1</name>
</gene>
<keyword evidence="12" id="KW-0520">NAD</keyword>
<keyword evidence="5" id="KW-0813">Transport</keyword>
<dbReference type="GO" id="GO:0008137">
    <property type="term" value="F:NADH dehydrogenase (ubiquinone) activity"/>
    <property type="evidence" value="ECO:0007669"/>
    <property type="project" value="UniProtKB-EC"/>
</dbReference>
<feature type="transmembrane region" description="Helical" evidence="14">
    <location>
        <begin position="78"/>
        <end position="98"/>
    </location>
</feature>
<keyword evidence="10 13" id="KW-0496">Mitochondrion</keyword>
<name>A0A3Q8UAA7_9HYME</name>
<comment type="catalytic activity">
    <reaction evidence="13">
        <text>a ubiquinone + NADH + 5 H(+)(in) = a ubiquinol + NAD(+) + 4 H(+)(out)</text>
        <dbReference type="Rhea" id="RHEA:29091"/>
        <dbReference type="Rhea" id="RHEA-COMP:9565"/>
        <dbReference type="Rhea" id="RHEA-COMP:9566"/>
        <dbReference type="ChEBI" id="CHEBI:15378"/>
        <dbReference type="ChEBI" id="CHEBI:16389"/>
        <dbReference type="ChEBI" id="CHEBI:17976"/>
        <dbReference type="ChEBI" id="CHEBI:57540"/>
        <dbReference type="ChEBI" id="CHEBI:57945"/>
        <dbReference type="EC" id="7.1.1.2"/>
    </reaction>
</comment>
<feature type="transmembrane region" description="Helical" evidence="14">
    <location>
        <begin position="110"/>
        <end position="129"/>
    </location>
</feature>
<dbReference type="PANTHER" id="PTHR11432:SF3">
    <property type="entry name" value="NADH-UBIQUINONE OXIDOREDUCTASE CHAIN 1"/>
    <property type="match status" value="1"/>
</dbReference>
<evidence type="ECO:0000256" key="7">
    <source>
        <dbReference type="ARBA" id="ARBA00022792"/>
    </source>
</evidence>
<sequence>MKQINIYMYMSMIILILVVIMILISVAFLTLMERKLLGYIQIRKGPNKLGFMGLLQPFSDAIKLLSKEDFIMYKLNYLYYYISPIYSLILTLMMWMIYPFLSNLMMLNYGMIYLMCCLGLGGYGLLIAGWSSNSSYAMLGSLRSLAQSISYEVSLVIIMISSLLLINSFNLNNFNLFQEKCWMVMFMWPISMMFFFSIMAELNRTPFDFSEGESELVSGFNVEYSSGSFVLIFLSEYSSILFMSFLYILFYVGSKYEFYFYLNIMLLSFLILWIRGTLPRFRYDLLMYFCWLMILPFSLNYMMFMLMFKILILK</sequence>
<comment type="similarity">
    <text evidence="3 12">Belongs to the complex I subunit 1 family.</text>
</comment>
<evidence type="ECO:0000256" key="13">
    <source>
        <dbReference type="RuleBase" id="RU000473"/>
    </source>
</evidence>
<dbReference type="GO" id="GO:0009060">
    <property type="term" value="P:aerobic respiration"/>
    <property type="evidence" value="ECO:0007669"/>
    <property type="project" value="TreeGrafter"/>
</dbReference>
<feature type="transmembrane region" description="Helical" evidence="14">
    <location>
        <begin position="6"/>
        <end position="29"/>
    </location>
</feature>
<proteinExistence type="inferred from homology"/>
<evidence type="ECO:0000256" key="1">
    <source>
        <dbReference type="ARBA" id="ARBA00003257"/>
    </source>
</evidence>
<dbReference type="InterPro" id="IPR001694">
    <property type="entry name" value="NADH_UbQ_OxRdtase_su1/FPO"/>
</dbReference>
<evidence type="ECO:0000256" key="5">
    <source>
        <dbReference type="ARBA" id="ARBA00022448"/>
    </source>
</evidence>
<evidence type="ECO:0000256" key="10">
    <source>
        <dbReference type="ARBA" id="ARBA00023128"/>
    </source>
</evidence>
<dbReference type="HAMAP" id="MF_01350">
    <property type="entry name" value="NDH1_NuoH"/>
    <property type="match status" value="1"/>
</dbReference>
<evidence type="ECO:0000256" key="9">
    <source>
        <dbReference type="ARBA" id="ARBA00023075"/>
    </source>
</evidence>
<dbReference type="EMBL" id="MG923506">
    <property type="protein sequence ID" value="AZL93385.1"/>
    <property type="molecule type" value="Genomic_DNA"/>
</dbReference>
<evidence type="ECO:0000256" key="2">
    <source>
        <dbReference type="ARBA" id="ARBA00004448"/>
    </source>
</evidence>
<feature type="transmembrane region" description="Helical" evidence="14">
    <location>
        <begin position="258"/>
        <end position="274"/>
    </location>
</feature>
<evidence type="ECO:0000256" key="4">
    <source>
        <dbReference type="ARBA" id="ARBA00021009"/>
    </source>
</evidence>
<evidence type="ECO:0000256" key="3">
    <source>
        <dbReference type="ARBA" id="ARBA00010535"/>
    </source>
</evidence>
<dbReference type="InterPro" id="IPR018086">
    <property type="entry name" value="NADH_UbQ_OxRdtase_su1_CS"/>
</dbReference>
<evidence type="ECO:0000256" key="14">
    <source>
        <dbReference type="SAM" id="Phobius"/>
    </source>
</evidence>
<dbReference type="EC" id="7.1.1.2" evidence="13"/>
<dbReference type="PANTHER" id="PTHR11432">
    <property type="entry name" value="NADH DEHYDROGENASE SUBUNIT 1"/>
    <property type="match status" value="1"/>
</dbReference>
<evidence type="ECO:0000256" key="11">
    <source>
        <dbReference type="ARBA" id="ARBA00023136"/>
    </source>
</evidence>
<dbReference type="GO" id="GO:0003954">
    <property type="term" value="F:NADH dehydrogenase activity"/>
    <property type="evidence" value="ECO:0007669"/>
    <property type="project" value="TreeGrafter"/>
</dbReference>
<evidence type="ECO:0000256" key="12">
    <source>
        <dbReference type="RuleBase" id="RU000471"/>
    </source>
</evidence>
<evidence type="ECO:0000256" key="8">
    <source>
        <dbReference type="ARBA" id="ARBA00022989"/>
    </source>
</evidence>
<evidence type="ECO:0000256" key="6">
    <source>
        <dbReference type="ARBA" id="ARBA00022692"/>
    </source>
</evidence>